<dbReference type="SUPFAM" id="SSF103088">
    <property type="entry name" value="OmpA-like"/>
    <property type="match status" value="1"/>
</dbReference>
<dbReference type="InterPro" id="IPR006690">
    <property type="entry name" value="OMPA-like_CS"/>
</dbReference>
<feature type="chain" id="PRO_5019428082" evidence="6">
    <location>
        <begin position="35"/>
        <end position="262"/>
    </location>
</feature>
<reference evidence="8 9" key="1">
    <citation type="submission" date="2018-12" db="EMBL/GenBank/DDBJ databases">
        <authorList>
            <person name="Yang Y."/>
        </authorList>
    </citation>
    <scope>NUCLEOTIDE SEQUENCE [LARGE SCALE GENOMIC DNA]</scope>
    <source>
        <strain evidence="8 9">GSF71</strain>
    </source>
</reference>
<dbReference type="PRINTS" id="PR01021">
    <property type="entry name" value="OMPADOMAIN"/>
</dbReference>
<evidence type="ECO:0000256" key="1">
    <source>
        <dbReference type="ARBA" id="ARBA00004442"/>
    </source>
</evidence>
<protein>
    <submittedName>
        <fullName evidence="8">OmpA family protein</fullName>
    </submittedName>
</protein>
<evidence type="ECO:0000259" key="7">
    <source>
        <dbReference type="PROSITE" id="PS51123"/>
    </source>
</evidence>
<dbReference type="PANTHER" id="PTHR30329:SF21">
    <property type="entry name" value="LIPOPROTEIN YIAD-RELATED"/>
    <property type="match status" value="1"/>
</dbReference>
<name>A0A433IZ98_9PROT</name>
<dbReference type="InterPro" id="IPR036737">
    <property type="entry name" value="OmpA-like_sf"/>
</dbReference>
<dbReference type="PROSITE" id="PS51123">
    <property type="entry name" value="OMPA_2"/>
    <property type="match status" value="1"/>
</dbReference>
<feature type="region of interest" description="Disordered" evidence="5">
    <location>
        <begin position="71"/>
        <end position="154"/>
    </location>
</feature>
<dbReference type="CDD" id="cd07185">
    <property type="entry name" value="OmpA_C-like"/>
    <property type="match status" value="1"/>
</dbReference>
<feature type="compositionally biased region" description="Low complexity" evidence="5">
    <location>
        <begin position="102"/>
        <end position="142"/>
    </location>
</feature>
<accession>A0A433IZ98</accession>
<evidence type="ECO:0000313" key="8">
    <source>
        <dbReference type="EMBL" id="RUQ60425.1"/>
    </source>
</evidence>
<comment type="subcellular location">
    <subcellularLocation>
        <location evidence="1">Cell outer membrane</location>
    </subcellularLocation>
</comment>
<dbReference type="Proteomes" id="UP000280346">
    <property type="component" value="Unassembled WGS sequence"/>
</dbReference>
<gene>
    <name evidence="8" type="ORF">EJ913_30630</name>
</gene>
<keyword evidence="6" id="KW-0732">Signal</keyword>
<proteinExistence type="predicted"/>
<dbReference type="AlphaFoldDB" id="A0A433IZ98"/>
<dbReference type="InterPro" id="IPR050330">
    <property type="entry name" value="Bact_OuterMem_StrucFunc"/>
</dbReference>
<evidence type="ECO:0000256" key="2">
    <source>
        <dbReference type="ARBA" id="ARBA00023136"/>
    </source>
</evidence>
<keyword evidence="9" id="KW-1185">Reference proteome</keyword>
<dbReference type="GO" id="GO:0009279">
    <property type="term" value="C:cell outer membrane"/>
    <property type="evidence" value="ECO:0007669"/>
    <property type="project" value="UniProtKB-SubCell"/>
</dbReference>
<feature type="signal peptide" evidence="6">
    <location>
        <begin position="1"/>
        <end position="34"/>
    </location>
</feature>
<dbReference type="Pfam" id="PF00691">
    <property type="entry name" value="OmpA"/>
    <property type="match status" value="1"/>
</dbReference>
<dbReference type="InterPro" id="IPR006664">
    <property type="entry name" value="OMP_bac"/>
</dbReference>
<evidence type="ECO:0000256" key="3">
    <source>
        <dbReference type="ARBA" id="ARBA00023237"/>
    </source>
</evidence>
<dbReference type="Gene3D" id="3.30.1330.60">
    <property type="entry name" value="OmpA-like domain"/>
    <property type="match status" value="1"/>
</dbReference>
<dbReference type="InterPro" id="IPR006665">
    <property type="entry name" value="OmpA-like"/>
</dbReference>
<comment type="caution">
    <text evidence="8">The sequence shown here is derived from an EMBL/GenBank/DDBJ whole genome shotgun (WGS) entry which is preliminary data.</text>
</comment>
<dbReference type="PANTHER" id="PTHR30329">
    <property type="entry name" value="STATOR ELEMENT OF FLAGELLAR MOTOR COMPLEX"/>
    <property type="match status" value="1"/>
</dbReference>
<dbReference type="RefSeq" id="WP_127005128.1">
    <property type="nucleotide sequence ID" value="NZ_CP173191.1"/>
</dbReference>
<keyword evidence="3" id="KW-0998">Cell outer membrane</keyword>
<feature type="domain" description="OmpA-like" evidence="7">
    <location>
        <begin position="149"/>
        <end position="262"/>
    </location>
</feature>
<dbReference type="EMBL" id="RZIJ01000054">
    <property type="protein sequence ID" value="RUQ60425.1"/>
    <property type="molecule type" value="Genomic_DNA"/>
</dbReference>
<evidence type="ECO:0000313" key="9">
    <source>
        <dbReference type="Proteomes" id="UP000280346"/>
    </source>
</evidence>
<dbReference type="PROSITE" id="PS01068">
    <property type="entry name" value="OMPA_1"/>
    <property type="match status" value="1"/>
</dbReference>
<dbReference type="OrthoDB" id="9814546at2"/>
<evidence type="ECO:0000256" key="4">
    <source>
        <dbReference type="PROSITE-ProRule" id="PRU00473"/>
    </source>
</evidence>
<organism evidence="8 9">
    <name type="scientific">Azospirillum doebereinerae</name>
    <dbReference type="NCBI Taxonomy" id="92933"/>
    <lineage>
        <taxon>Bacteria</taxon>
        <taxon>Pseudomonadati</taxon>
        <taxon>Pseudomonadota</taxon>
        <taxon>Alphaproteobacteria</taxon>
        <taxon>Rhodospirillales</taxon>
        <taxon>Azospirillaceae</taxon>
        <taxon>Azospirillum</taxon>
    </lineage>
</organism>
<sequence length="262" mass="27419">MPTRSRSPLARFALPVLAIAVAGAAGACAAPALAQSVEGSGSSSVLMFDRPPTVDELREVVAPKPRTRSIEIMGGVANGAAQRPRPAEQASYPSEPAPAAPAPAKAAPRPAAKAPPAQQTTTQPAINQQAAPPEPRQQAALPAPAPEPEPAAPNAFGFRINFAFNSADIPREFQPYVDAVGGLMTQDNSLVLVVEGHTDAVGSANYNQTLSQRRAVAVGEYLVRVHHIDPQRIAVAGKGPSEPVMADPYDGRNRRVEFKPAR</sequence>
<evidence type="ECO:0000256" key="6">
    <source>
        <dbReference type="SAM" id="SignalP"/>
    </source>
</evidence>
<keyword evidence="2 4" id="KW-0472">Membrane</keyword>
<dbReference type="PROSITE" id="PS51257">
    <property type="entry name" value="PROKAR_LIPOPROTEIN"/>
    <property type="match status" value="1"/>
</dbReference>
<evidence type="ECO:0000256" key="5">
    <source>
        <dbReference type="SAM" id="MobiDB-lite"/>
    </source>
</evidence>